<feature type="domain" description="HNH nuclease" evidence="2">
    <location>
        <begin position="336"/>
        <end position="387"/>
    </location>
</feature>
<keyword evidence="3" id="KW-0255">Endonuclease</keyword>
<evidence type="ECO:0000313" key="3">
    <source>
        <dbReference type="EMBL" id="TLH51293.1"/>
    </source>
</evidence>
<feature type="region of interest" description="Disordered" evidence="1">
    <location>
        <begin position="431"/>
        <end position="502"/>
    </location>
</feature>
<sequence length="502" mass="54555">MRRCQQSLILSVGASIFERMSESNSDPHAAAAAVDAITLATRQENAAGARRLAAIGDLWELRAPDDDIEKRYWAIDGFSGLVVEVAAALGVSRKRAQAQVERAVMLRTRLPKVAAVYAKGLIDAVMVAMIVARTDLIIDDDVAQQVDADLAAKIVAWGRLSKPKMEQRIDAIIAASDQAGVHPPKPPSQARYLDIRACGPGAASVCGTLDAATAAVLDAALDDLAKSVCRNDPRSHDQRRAAAIDALARGGRLRCECGQEDCPATAAELPAATVGPRAVIHVIAAPEAVNGQAPGFLPGYGQIPAEQVERLADGAMIRQVVIAPDAAEPRYRPSAKLAEFVRCRDLTCRFPDCDRSAEACDIDHTTAYPAGPTHPSNLKCLCRFHHLLKTFHPWRDQQFPDGTVVWTAPTGHTYITKPEGAHWYPQLAQPTGTPEIGEEPPRSPARGHCMPKRKRTRAQERQQLVNQARTANEERIADEQSRRIEHEKIRAAEEGWNEPAPF</sequence>
<comment type="caution">
    <text evidence="3">The sequence shown here is derived from an EMBL/GenBank/DDBJ whole genome shotgun (WGS) entry which is preliminary data.</text>
</comment>
<evidence type="ECO:0000313" key="4">
    <source>
        <dbReference type="EMBL" id="TLH55114.1"/>
    </source>
</evidence>
<keyword evidence="3" id="KW-0540">Nuclease</keyword>
<dbReference type="Pfam" id="PF02720">
    <property type="entry name" value="DUF222"/>
    <property type="match status" value="1"/>
</dbReference>
<feature type="compositionally biased region" description="Basic and acidic residues" evidence="1">
    <location>
        <begin position="471"/>
        <end position="493"/>
    </location>
</feature>
<feature type="compositionally biased region" description="Polar residues" evidence="1">
    <location>
        <begin position="461"/>
        <end position="470"/>
    </location>
</feature>
<dbReference type="GO" id="GO:0004519">
    <property type="term" value="F:endonuclease activity"/>
    <property type="evidence" value="ECO:0007669"/>
    <property type="project" value="UniProtKB-KW"/>
</dbReference>
<gene>
    <name evidence="3" type="ORF">C1S78_02040</name>
    <name evidence="4" type="ORF">C1S78_24525</name>
</gene>
<proteinExistence type="predicted"/>
<name>A0A8H2J8M9_MYCMU</name>
<dbReference type="InterPro" id="IPR003870">
    <property type="entry name" value="DUF222"/>
</dbReference>
<evidence type="ECO:0000256" key="1">
    <source>
        <dbReference type="SAM" id="MobiDB-lite"/>
    </source>
</evidence>
<dbReference type="EMBL" id="POTL01000001">
    <property type="protein sequence ID" value="TLH55114.1"/>
    <property type="molecule type" value="Genomic_DNA"/>
</dbReference>
<dbReference type="SMART" id="SM00507">
    <property type="entry name" value="HNHc"/>
    <property type="match status" value="1"/>
</dbReference>
<accession>A0A8H2J8M9</accession>
<evidence type="ECO:0000259" key="2">
    <source>
        <dbReference type="SMART" id="SM00507"/>
    </source>
</evidence>
<organism evidence="3">
    <name type="scientific">Mycolicibacterium mucogenicum DSM 44124</name>
    <dbReference type="NCBI Taxonomy" id="1226753"/>
    <lineage>
        <taxon>Bacteria</taxon>
        <taxon>Bacillati</taxon>
        <taxon>Actinomycetota</taxon>
        <taxon>Actinomycetes</taxon>
        <taxon>Mycobacteriales</taxon>
        <taxon>Mycobacteriaceae</taxon>
        <taxon>Mycolicibacterium</taxon>
    </lineage>
</organism>
<reference evidence="3" key="1">
    <citation type="submission" date="2018-01" db="EMBL/GenBank/DDBJ databases">
        <title>Comparative genomics of Mycobacterium mucogenicum and Mycobacterium neoaurum clade members emphasizing tRNA and non-coding RNA.</title>
        <authorList>
            <person name="Behra P.R.K."/>
            <person name="Pettersson B.M.F."/>
            <person name="Das S."/>
            <person name="Dasgupta S."/>
            <person name="Kirsebom L.A."/>
        </authorList>
    </citation>
    <scope>NUCLEOTIDE SEQUENCE</scope>
    <source>
        <strain evidence="3">DSM 44124</strain>
    </source>
</reference>
<dbReference type="InterPro" id="IPR003615">
    <property type="entry name" value="HNH_nuc"/>
</dbReference>
<protein>
    <submittedName>
        <fullName evidence="3">HNH endonuclease</fullName>
    </submittedName>
</protein>
<dbReference type="EMBL" id="POTL01000001">
    <property type="protein sequence ID" value="TLH51293.1"/>
    <property type="molecule type" value="Genomic_DNA"/>
</dbReference>
<dbReference type="AlphaFoldDB" id="A0A8H2J8M9"/>
<dbReference type="CDD" id="cd00085">
    <property type="entry name" value="HNHc"/>
    <property type="match status" value="1"/>
</dbReference>
<keyword evidence="3" id="KW-0378">Hydrolase</keyword>